<evidence type="ECO:0000256" key="5">
    <source>
        <dbReference type="ARBA" id="ARBA00022982"/>
    </source>
</evidence>
<dbReference type="InterPro" id="IPR001308">
    <property type="entry name" value="ETF_a/FixB"/>
</dbReference>
<dbReference type="PANTHER" id="PTHR43153:SF1">
    <property type="entry name" value="ELECTRON TRANSFER FLAVOPROTEIN SUBUNIT ALPHA, MITOCHONDRIAL"/>
    <property type="match status" value="1"/>
</dbReference>
<feature type="binding site" evidence="6">
    <location>
        <begin position="271"/>
        <end position="278"/>
    </location>
    <ligand>
        <name>FAD</name>
        <dbReference type="ChEBI" id="CHEBI:57692"/>
    </ligand>
</feature>
<feature type="binding site" evidence="6">
    <location>
        <begin position="254"/>
        <end position="258"/>
    </location>
    <ligand>
        <name>FAD</name>
        <dbReference type="ChEBI" id="CHEBI:57692"/>
    </ligand>
</feature>
<comment type="cofactor">
    <cofactor evidence="6">
        <name>FAD</name>
        <dbReference type="ChEBI" id="CHEBI:57692"/>
    </cofactor>
    <text evidence="6">Binds 1 FAD per dimer.</text>
</comment>
<protein>
    <submittedName>
        <fullName evidence="8">Electron transfer flavoprotein subunit alpha</fullName>
    </submittedName>
</protein>
<dbReference type="Pfam" id="PF01012">
    <property type="entry name" value="ETF"/>
    <property type="match status" value="1"/>
</dbReference>
<dbReference type="InterPro" id="IPR033947">
    <property type="entry name" value="ETF_alpha_N"/>
</dbReference>
<dbReference type="FunFam" id="3.40.50.1220:FF:000001">
    <property type="entry name" value="Electron transfer flavoprotein, alpha subunit"/>
    <property type="match status" value="1"/>
</dbReference>
<feature type="domain" description="Electron transfer flavoprotein alpha/beta-subunit N-terminal" evidence="7">
    <location>
        <begin position="2"/>
        <end position="198"/>
    </location>
</feature>
<dbReference type="GO" id="GO:0033539">
    <property type="term" value="P:fatty acid beta-oxidation using acyl-CoA dehydrogenase"/>
    <property type="evidence" value="ECO:0007669"/>
    <property type="project" value="TreeGrafter"/>
</dbReference>
<feature type="binding site" evidence="6">
    <location>
        <position position="292"/>
    </location>
    <ligand>
        <name>FAD</name>
        <dbReference type="ChEBI" id="CHEBI:57692"/>
    </ligand>
</feature>
<dbReference type="RefSeq" id="WP_069293677.1">
    <property type="nucleotide sequence ID" value="NZ_CP140110.1"/>
</dbReference>
<evidence type="ECO:0000256" key="2">
    <source>
        <dbReference type="ARBA" id="ARBA00022448"/>
    </source>
</evidence>
<keyword evidence="2" id="KW-0813">Transport</keyword>
<dbReference type="GO" id="GO:0050660">
    <property type="term" value="F:flavin adenine dinucleotide binding"/>
    <property type="evidence" value="ECO:0007669"/>
    <property type="project" value="InterPro"/>
</dbReference>
<keyword evidence="9" id="KW-1185">Reference proteome</keyword>
<dbReference type="PANTHER" id="PTHR43153">
    <property type="entry name" value="ELECTRON TRANSFER FLAVOPROTEIN ALPHA"/>
    <property type="match status" value="1"/>
</dbReference>
<comment type="caution">
    <text evidence="8">The sequence shown here is derived from an EMBL/GenBank/DDBJ whole genome shotgun (WGS) entry which is preliminary data.</text>
</comment>
<dbReference type="PROSITE" id="PS00696">
    <property type="entry name" value="ETF_ALPHA"/>
    <property type="match status" value="1"/>
</dbReference>
<evidence type="ECO:0000256" key="3">
    <source>
        <dbReference type="ARBA" id="ARBA00022630"/>
    </source>
</evidence>
<dbReference type="PIRSF" id="PIRSF000089">
    <property type="entry name" value="Electra_flavoP_a"/>
    <property type="match status" value="1"/>
</dbReference>
<dbReference type="STRING" id="1008305.A4H02_08105"/>
<proteinExistence type="inferred from homology"/>
<dbReference type="Proteomes" id="UP000094570">
    <property type="component" value="Unassembled WGS sequence"/>
</dbReference>
<dbReference type="InterPro" id="IPR014731">
    <property type="entry name" value="ETF_asu_C"/>
</dbReference>
<dbReference type="InterPro" id="IPR014729">
    <property type="entry name" value="Rossmann-like_a/b/a_fold"/>
</dbReference>
<dbReference type="SUPFAM" id="SSF52402">
    <property type="entry name" value="Adenine nucleotide alpha hydrolases-like"/>
    <property type="match status" value="1"/>
</dbReference>
<dbReference type="OrthoDB" id="9770286at2"/>
<dbReference type="InterPro" id="IPR014730">
    <property type="entry name" value="ETF_a/b_N"/>
</dbReference>
<feature type="binding site" evidence="6">
    <location>
        <begin position="240"/>
        <end position="241"/>
    </location>
    <ligand>
        <name>FAD</name>
        <dbReference type="ChEBI" id="CHEBI:57692"/>
    </ligand>
</feature>
<gene>
    <name evidence="8" type="ORF">A4H02_08105</name>
</gene>
<keyword evidence="5" id="KW-0249">Electron transport</keyword>
<evidence type="ECO:0000256" key="4">
    <source>
        <dbReference type="ARBA" id="ARBA00022827"/>
    </source>
</evidence>
<evidence type="ECO:0000313" key="9">
    <source>
        <dbReference type="Proteomes" id="UP000094570"/>
    </source>
</evidence>
<evidence type="ECO:0000259" key="7">
    <source>
        <dbReference type="SMART" id="SM00893"/>
    </source>
</evidence>
<reference evidence="9" key="1">
    <citation type="submission" date="2016-04" db="EMBL/GenBank/DDBJ databases">
        <title>The genome sequence project of a novel Fervidobacterium isolate from a hot spring in Thailand.</title>
        <authorList>
            <person name="Gonzalez J.M."/>
            <person name="Cuecas A."/>
            <person name="Kanoksilapatham W."/>
        </authorList>
    </citation>
    <scope>NUCLEOTIDE SEQUENCE [LARGE SCALE GENOMIC DNA]</scope>
    <source>
        <strain evidence="9">FC2004</strain>
    </source>
</reference>
<comment type="similarity">
    <text evidence="1">Belongs to the ETF alpha-subunit/FixB family.</text>
</comment>
<evidence type="ECO:0000256" key="6">
    <source>
        <dbReference type="PIRSR" id="PIRSR000089-1"/>
    </source>
</evidence>
<dbReference type="InterPro" id="IPR029035">
    <property type="entry name" value="DHS-like_NAD/FAD-binding_dom"/>
</dbReference>
<evidence type="ECO:0000256" key="1">
    <source>
        <dbReference type="ARBA" id="ARBA00005817"/>
    </source>
</evidence>
<accession>A0A1E3G2S3</accession>
<dbReference type="SUPFAM" id="SSF52467">
    <property type="entry name" value="DHS-like NAD/FAD-binding domain"/>
    <property type="match status" value="1"/>
</dbReference>
<dbReference type="Pfam" id="PF00766">
    <property type="entry name" value="ETF_alpha"/>
    <property type="match status" value="1"/>
</dbReference>
<sequence>MVMVFCQQANGELHKVGLELVGKASELGRDLNAPVTAVILGNDIRHLAPILIQHGADRVIIVEHPLLEAYNVDLHTKALFEVIEHERPEILLLGATQLGRELAPRLAARLKTGLTADCTNLEIDPETKLLLMTRPAFSGNLMATIVCPSHRPQMATVRPGVFPIPTPNPQRHGEIVEFKVRISLEDTLLKLEDVILKVKRDADISNAKIIVAGGRGIGSKDGFETLKELAELLGGTVAGSRAAVENGWIERDRQVGQTGKTVRPKLYIAVGISGAIQHLAGMQDSEFIVAINKDPDAPIMKIADLGIVGDWKQVVPRLIKSLRKLTDRQLTEESVSLIS</sequence>
<feature type="binding site" evidence="6">
    <location>
        <position position="215"/>
    </location>
    <ligand>
        <name>FAD</name>
        <dbReference type="ChEBI" id="CHEBI:57692"/>
    </ligand>
</feature>
<evidence type="ECO:0000313" key="8">
    <source>
        <dbReference type="EMBL" id="ODN29958.1"/>
    </source>
</evidence>
<dbReference type="AlphaFoldDB" id="A0A1E3G2S3"/>
<dbReference type="GO" id="GO:0009055">
    <property type="term" value="F:electron transfer activity"/>
    <property type="evidence" value="ECO:0007669"/>
    <property type="project" value="InterPro"/>
</dbReference>
<dbReference type="CDD" id="cd01715">
    <property type="entry name" value="ETF_alpha"/>
    <property type="match status" value="1"/>
</dbReference>
<dbReference type="EMBL" id="LWAF01000014">
    <property type="protein sequence ID" value="ODN29958.1"/>
    <property type="molecule type" value="Genomic_DNA"/>
</dbReference>
<dbReference type="InterPro" id="IPR018206">
    <property type="entry name" value="ETF_asu_C_CS"/>
</dbReference>
<name>A0A1E3G2S3_9BACT</name>
<keyword evidence="3" id="KW-0285">Flavoprotein</keyword>
<dbReference type="Gene3D" id="3.40.50.1220">
    <property type="entry name" value="TPP-binding domain"/>
    <property type="match status" value="1"/>
</dbReference>
<dbReference type="SMART" id="SM00893">
    <property type="entry name" value="ETF"/>
    <property type="match status" value="1"/>
</dbReference>
<keyword evidence="4 6" id="KW-0274">FAD</keyword>
<organism evidence="8 9">
    <name type="scientific">Fervidobacterium thailandense</name>
    <dbReference type="NCBI Taxonomy" id="1008305"/>
    <lineage>
        <taxon>Bacteria</taxon>
        <taxon>Thermotogati</taxon>
        <taxon>Thermotogota</taxon>
        <taxon>Thermotogae</taxon>
        <taxon>Thermotogales</taxon>
        <taxon>Fervidobacteriaceae</taxon>
        <taxon>Fervidobacterium</taxon>
    </lineage>
</organism>
<dbReference type="Gene3D" id="3.40.50.620">
    <property type="entry name" value="HUPs"/>
    <property type="match status" value="1"/>
</dbReference>